<dbReference type="InterPro" id="IPR027434">
    <property type="entry name" value="Homing_endonucl"/>
</dbReference>
<feature type="domain" description="WhiA LAGLIDADG-like" evidence="6">
    <location>
        <begin position="129"/>
        <end position="170"/>
    </location>
</feature>
<dbReference type="Proteomes" id="UP001501509">
    <property type="component" value="Unassembled WGS sequence"/>
</dbReference>
<dbReference type="NCBIfam" id="TIGR00647">
    <property type="entry name" value="DNA_bind_WhiA"/>
    <property type="match status" value="1"/>
</dbReference>
<organism evidence="7 8">
    <name type="scientific">Actinomadura fulvescens</name>
    <dbReference type="NCBI Taxonomy" id="46160"/>
    <lineage>
        <taxon>Bacteria</taxon>
        <taxon>Bacillati</taxon>
        <taxon>Actinomycetota</taxon>
        <taxon>Actinomycetes</taxon>
        <taxon>Streptosporangiales</taxon>
        <taxon>Thermomonosporaceae</taxon>
        <taxon>Actinomadura</taxon>
    </lineage>
</organism>
<evidence type="ECO:0000256" key="3">
    <source>
        <dbReference type="ARBA" id="ARBA00023306"/>
    </source>
</evidence>
<evidence type="ECO:0000259" key="5">
    <source>
        <dbReference type="Pfam" id="PF02650"/>
    </source>
</evidence>
<evidence type="ECO:0000256" key="2">
    <source>
        <dbReference type="ARBA" id="ARBA00023125"/>
    </source>
</evidence>
<dbReference type="Gene3D" id="3.10.28.10">
    <property type="entry name" value="Homing endonucleases"/>
    <property type="match status" value="1"/>
</dbReference>
<dbReference type="PANTHER" id="PTHR37307:SF1">
    <property type="entry name" value="CELL DIVISION PROTEIN WHIA-RELATED"/>
    <property type="match status" value="1"/>
</dbReference>
<feature type="domain" description="Sporulation regulator WhiA C-terminal" evidence="5">
    <location>
        <begin position="252"/>
        <end position="328"/>
    </location>
</feature>
<evidence type="ECO:0000313" key="8">
    <source>
        <dbReference type="Proteomes" id="UP001501509"/>
    </source>
</evidence>
<dbReference type="Pfam" id="PF02650">
    <property type="entry name" value="HTH_WhiA"/>
    <property type="match status" value="1"/>
</dbReference>
<feature type="region of interest" description="Disordered" evidence="4">
    <location>
        <begin position="169"/>
        <end position="199"/>
    </location>
</feature>
<dbReference type="RefSeq" id="WP_344547230.1">
    <property type="nucleotide sequence ID" value="NZ_BAAATD010000013.1"/>
</dbReference>
<reference evidence="7 8" key="1">
    <citation type="journal article" date="2019" name="Int. J. Syst. Evol. Microbiol.">
        <title>The Global Catalogue of Microorganisms (GCM) 10K type strain sequencing project: providing services to taxonomists for standard genome sequencing and annotation.</title>
        <authorList>
            <consortium name="The Broad Institute Genomics Platform"/>
            <consortium name="The Broad Institute Genome Sequencing Center for Infectious Disease"/>
            <person name="Wu L."/>
            <person name="Ma J."/>
        </authorList>
    </citation>
    <scope>NUCLEOTIDE SEQUENCE [LARGE SCALE GENOMIC DNA]</scope>
    <source>
        <strain evidence="7 8">JCM 6833</strain>
    </source>
</reference>
<gene>
    <name evidence="7" type="ORF">GCM10010411_74840</name>
</gene>
<dbReference type="InterPro" id="IPR039518">
    <property type="entry name" value="WhiA_LAGLIDADG_dom"/>
</dbReference>
<evidence type="ECO:0000259" key="6">
    <source>
        <dbReference type="Pfam" id="PF14527"/>
    </source>
</evidence>
<proteinExistence type="predicted"/>
<evidence type="ECO:0000256" key="4">
    <source>
        <dbReference type="SAM" id="MobiDB-lite"/>
    </source>
</evidence>
<keyword evidence="1" id="KW-0132">Cell division</keyword>
<evidence type="ECO:0000313" key="7">
    <source>
        <dbReference type="EMBL" id="GAA2626857.1"/>
    </source>
</evidence>
<dbReference type="EMBL" id="BAAATD010000013">
    <property type="protein sequence ID" value="GAA2626857.1"/>
    <property type="molecule type" value="Genomic_DNA"/>
</dbReference>
<keyword evidence="3" id="KW-0131">Cell cycle</keyword>
<accession>A0ABN3QIB9</accession>
<name>A0ABN3QIB9_9ACTN</name>
<keyword evidence="2" id="KW-0238">DNA-binding</keyword>
<keyword evidence="8" id="KW-1185">Reference proteome</keyword>
<dbReference type="Pfam" id="PF14527">
    <property type="entry name" value="LAGLIDADG_WhiA"/>
    <property type="match status" value="1"/>
</dbReference>
<dbReference type="PANTHER" id="PTHR37307">
    <property type="entry name" value="CELL DIVISION PROTEIN WHIA-RELATED"/>
    <property type="match status" value="1"/>
</dbReference>
<protein>
    <recommendedName>
        <fullName evidence="9">Cell division protein WhiA</fullName>
    </recommendedName>
</protein>
<sequence>MSWPQRVCTELAAATASAQVRRCCRQVQLAVLLRLAGQTYRCGAHLVIEAELSAAAAATARAALLAVPPAARPQRITLRPTGNTDRVLQITEPGTGRLATWTGLLETALRADGGLPRFVVSASRCCTVAAWQAAFLAAGTLSRPARGSELSVACPTTATALALTGLARRLPATPGNPGDSENVVPHATVRPPGRRMLPTGPAAELAAVSGDEEITALLTRIGAPATAADWATARRTAHARRTAPMLSGACSQNRQRQHRAATDTIAKLQTALEVLDGLGVTLPQPLTDAAQLRLAHPALSLEQLAQIADPPTTKDTIAGRLRRLLALAGSHTNNSTAPQ</sequence>
<dbReference type="InterPro" id="IPR003802">
    <property type="entry name" value="Sporulation_regulator_WhiA"/>
</dbReference>
<evidence type="ECO:0008006" key="9">
    <source>
        <dbReference type="Google" id="ProtNLM"/>
    </source>
</evidence>
<dbReference type="InterPro" id="IPR023054">
    <property type="entry name" value="Sporulation_regulator_WhiA_C"/>
</dbReference>
<evidence type="ECO:0000256" key="1">
    <source>
        <dbReference type="ARBA" id="ARBA00022618"/>
    </source>
</evidence>
<comment type="caution">
    <text evidence="7">The sequence shown here is derived from an EMBL/GenBank/DDBJ whole genome shotgun (WGS) entry which is preliminary data.</text>
</comment>